<evidence type="ECO:0008006" key="3">
    <source>
        <dbReference type="Google" id="ProtNLM"/>
    </source>
</evidence>
<sequence length="452" mass="50976">MSRTYNVNIPWRDLVQHTLTLGPQVVAIYLDLLRHQWMPEQKMRCLLNRRLTRAIRHACREVPFYQSVRSDDAGATGSDGLAALAGFPTIDRDSLADQQGQFKARHAARYAPRPRRTSGTIGKPIEVLLDRRTRALHAALTLIRMQWAGWKPGDRIAIFNVPLGYFGGGKIDFETPYTLDAAGRMLILNAARLDDQRLRQFSRLLGEYRPDILRGFPSTLVLLARSMGAEKIKIRPRAIMTGGELVLEWQRRFLESSFGCTVFDFYGMWESVAAAAQCERGGYHLIPECGYVEILRNGRPSGPGELGELVGTHLRNYSMPLIRYNTHDVVAWTGQVCPCGRATPTLAIIGGRGRDLLVTKTGYCVIQAGLATRFVPLLPVEKLQFYQEKKGEALIRIVRRSGYTPEHTRMLLDELTKEVGDSMAFSWEYVDDIPRGPSGKYQFVISHVQLEL</sequence>
<name>A0AAJ1AHH7_9BACT</name>
<accession>A0AAJ1AHH7</accession>
<dbReference type="AlphaFoldDB" id="A0AAJ1AHH7"/>
<evidence type="ECO:0000313" key="1">
    <source>
        <dbReference type="EMBL" id="MBZ0159562.1"/>
    </source>
</evidence>
<dbReference type="PANTHER" id="PTHR36932">
    <property type="entry name" value="CAPSULAR POLYSACCHARIDE BIOSYNTHESIS PROTEIN"/>
    <property type="match status" value="1"/>
</dbReference>
<evidence type="ECO:0000313" key="2">
    <source>
        <dbReference type="Proteomes" id="UP001197609"/>
    </source>
</evidence>
<dbReference type="InterPro" id="IPR053158">
    <property type="entry name" value="CapK_Type1_Caps_Biosynth"/>
</dbReference>
<dbReference type="SUPFAM" id="SSF56801">
    <property type="entry name" value="Acetyl-CoA synthetase-like"/>
    <property type="match status" value="1"/>
</dbReference>
<dbReference type="Proteomes" id="UP001197609">
    <property type="component" value="Unassembled WGS sequence"/>
</dbReference>
<dbReference type="Gene3D" id="3.40.50.12780">
    <property type="entry name" value="N-terminal domain of ligase-like"/>
    <property type="match status" value="1"/>
</dbReference>
<reference evidence="1 2" key="1">
    <citation type="journal article" date="2021" name="bioRxiv">
        <title>Unraveling nitrogen, sulfur and carbon metabolic pathways and microbial community transcriptional responses to substrate deprivation and toxicity stresses in a bioreactor mimicking anoxic brackish coastal sediment conditions.</title>
        <authorList>
            <person name="Martins P.D."/>
            <person name="Echeveste M.J."/>
            <person name="Arshad A."/>
            <person name="Kurth J."/>
            <person name="Ouboter H."/>
            <person name="Jetten M.S.M."/>
            <person name="Welte C.U."/>
        </authorList>
    </citation>
    <scope>NUCLEOTIDE SEQUENCE [LARGE SCALE GENOMIC DNA]</scope>
    <source>
        <strain evidence="1">MAG_38</strain>
    </source>
</reference>
<dbReference type="PANTHER" id="PTHR36932:SF1">
    <property type="entry name" value="CAPSULAR POLYSACCHARIDE BIOSYNTHESIS PROTEIN"/>
    <property type="match status" value="1"/>
</dbReference>
<gene>
    <name evidence="1" type="ORF">K8G79_05435</name>
</gene>
<dbReference type="InterPro" id="IPR042099">
    <property type="entry name" value="ANL_N_sf"/>
</dbReference>
<proteinExistence type="predicted"/>
<protein>
    <recommendedName>
        <fullName evidence="3">Phenylacetate--CoA ligase family protein</fullName>
    </recommendedName>
</protein>
<comment type="caution">
    <text evidence="1">The sequence shown here is derived from an EMBL/GenBank/DDBJ whole genome shotgun (WGS) entry which is preliminary data.</text>
</comment>
<organism evidence="1 2">
    <name type="scientific">Candidatus Methylomirabilis tolerans</name>
    <dbReference type="NCBI Taxonomy" id="3123416"/>
    <lineage>
        <taxon>Bacteria</taxon>
        <taxon>Candidatus Methylomirabilota</taxon>
        <taxon>Candidatus Methylomirabilia</taxon>
        <taxon>Candidatus Methylomirabilales</taxon>
        <taxon>Candidatus Methylomirabilaceae</taxon>
        <taxon>Candidatus Methylomirabilis</taxon>
    </lineage>
</organism>
<dbReference type="EMBL" id="JAIOIU010000062">
    <property type="protein sequence ID" value="MBZ0159562.1"/>
    <property type="molecule type" value="Genomic_DNA"/>
</dbReference>